<evidence type="ECO:0000313" key="10">
    <source>
        <dbReference type="Proteomes" id="UP000182987"/>
    </source>
</evidence>
<evidence type="ECO:0000256" key="6">
    <source>
        <dbReference type="ARBA" id="ARBA00023288"/>
    </source>
</evidence>
<proteinExistence type="predicted"/>
<dbReference type="NCBIfam" id="NF047847">
    <property type="entry name" value="SS_mature_LptM"/>
    <property type="match status" value="1"/>
</dbReference>
<accession>A0A0G9HB59</accession>
<dbReference type="Proteomes" id="UP000182987">
    <property type="component" value="Chromosome"/>
</dbReference>
<feature type="compositionally biased region" description="Polar residues" evidence="7">
    <location>
        <begin position="58"/>
        <end position="71"/>
    </location>
</feature>
<feature type="chain" id="PRO_5014228090" evidence="8">
    <location>
        <begin position="20"/>
        <end position="71"/>
    </location>
</feature>
<dbReference type="AlphaFoldDB" id="A0A0G9HB59"/>
<keyword evidence="5" id="KW-0998">Cell outer membrane</keyword>
<dbReference type="PATRIC" id="fig|1440763.5.peg.2392"/>
<evidence type="ECO:0000256" key="5">
    <source>
        <dbReference type="ARBA" id="ARBA00023237"/>
    </source>
</evidence>
<feature type="region of interest" description="Disordered" evidence="7">
    <location>
        <begin position="25"/>
        <end position="71"/>
    </location>
</feature>
<feature type="signal peptide" evidence="8">
    <location>
        <begin position="1"/>
        <end position="19"/>
    </location>
</feature>
<keyword evidence="4" id="KW-0564">Palmitate</keyword>
<evidence type="ECO:0000256" key="1">
    <source>
        <dbReference type="ARBA" id="ARBA00004459"/>
    </source>
</evidence>
<dbReference type="GO" id="GO:0009279">
    <property type="term" value="C:cell outer membrane"/>
    <property type="evidence" value="ECO:0007669"/>
    <property type="project" value="UniProtKB-SubCell"/>
</dbReference>
<evidence type="ECO:0000256" key="8">
    <source>
        <dbReference type="SAM" id="SignalP"/>
    </source>
</evidence>
<evidence type="ECO:0000256" key="2">
    <source>
        <dbReference type="ARBA" id="ARBA00022729"/>
    </source>
</evidence>
<keyword evidence="3" id="KW-0472">Membrane</keyword>
<protein>
    <submittedName>
        <fullName evidence="9">Uncharacterized protein</fullName>
    </submittedName>
</protein>
<dbReference type="InterPro" id="IPR032831">
    <property type="entry name" value="LptM_cons"/>
</dbReference>
<keyword evidence="6" id="KW-0449">Lipoprotein</keyword>
<keyword evidence="2 8" id="KW-0732">Signal</keyword>
<evidence type="ECO:0000256" key="7">
    <source>
        <dbReference type="SAM" id="MobiDB-lite"/>
    </source>
</evidence>
<keyword evidence="10" id="KW-1185">Reference proteome</keyword>
<evidence type="ECO:0000256" key="3">
    <source>
        <dbReference type="ARBA" id="ARBA00023136"/>
    </source>
</evidence>
<dbReference type="KEGG" id="lrz:BJI69_07400"/>
<dbReference type="STRING" id="1440763.BJI69_07400"/>
<dbReference type="EMBL" id="CP017480">
    <property type="protein sequence ID" value="APG03751.1"/>
    <property type="molecule type" value="Genomic_DNA"/>
</dbReference>
<reference evidence="10" key="1">
    <citation type="submission" date="2016-09" db="EMBL/GenBank/DDBJ databases">
        <authorList>
            <person name="Lysoe E."/>
        </authorList>
    </citation>
    <scope>NUCLEOTIDE SEQUENCE [LARGE SCALE GENOMIC DNA]</scope>
    <source>
        <strain evidence="10">LJ96T</strain>
    </source>
</reference>
<evidence type="ECO:0000256" key="4">
    <source>
        <dbReference type="ARBA" id="ARBA00023139"/>
    </source>
</evidence>
<gene>
    <name evidence="9" type="ORF">BJI69_07400</name>
</gene>
<dbReference type="RefSeq" id="WP_046968096.1">
    <property type="nucleotide sequence ID" value="NZ_CP017480.1"/>
</dbReference>
<sequence>MRRLILPFAIAATAAAVLSACGQKGDLFMPPPPAPGTTASPQAAHPATASTVEGPAKASSTITPFNSVIHQ</sequence>
<evidence type="ECO:0000313" key="9">
    <source>
        <dbReference type="EMBL" id="APG03751.1"/>
    </source>
</evidence>
<dbReference type="Pfam" id="PF13627">
    <property type="entry name" value="LptM_cons"/>
    <property type="match status" value="1"/>
</dbReference>
<dbReference type="PROSITE" id="PS51257">
    <property type="entry name" value="PROKAR_LIPOPROTEIN"/>
    <property type="match status" value="1"/>
</dbReference>
<name>A0A0G9HB59_9GAMM</name>
<comment type="subcellular location">
    <subcellularLocation>
        <location evidence="1">Cell outer membrane</location>
        <topology evidence="1">Lipid-anchor</topology>
    </subcellularLocation>
</comment>
<organism evidence="9 10">
    <name type="scientific">Luteibacter rhizovicinus DSM 16549</name>
    <dbReference type="NCBI Taxonomy" id="1440763"/>
    <lineage>
        <taxon>Bacteria</taxon>
        <taxon>Pseudomonadati</taxon>
        <taxon>Pseudomonadota</taxon>
        <taxon>Gammaproteobacteria</taxon>
        <taxon>Lysobacterales</taxon>
        <taxon>Rhodanobacteraceae</taxon>
        <taxon>Luteibacter</taxon>
    </lineage>
</organism>